<evidence type="ECO:0000313" key="2">
    <source>
        <dbReference type="Proteomes" id="UP000003250"/>
    </source>
</evidence>
<name>H0I3U7_9HYPH</name>
<protein>
    <submittedName>
        <fullName evidence="1">Uncharacterized protein</fullName>
    </submittedName>
</protein>
<accession>H0I3U7</accession>
<dbReference type="Proteomes" id="UP000003250">
    <property type="component" value="Unassembled WGS sequence"/>
</dbReference>
<keyword evidence="2" id="KW-1185">Reference proteome</keyword>
<dbReference type="PATRIC" id="fig|1107882.3.peg.6900"/>
<evidence type="ECO:0000313" key="1">
    <source>
        <dbReference type="EMBL" id="EHK52362.1"/>
    </source>
</evidence>
<reference evidence="1 2" key="1">
    <citation type="journal article" date="2012" name="J. Bacteriol.">
        <title>Draft Genome Sequence of Mesorhizobium alhagi CCNWXJ12-2T, a Novel Salt-Resistant Species Isolated from the Desert of Northwestern China.</title>
        <authorList>
            <person name="Zhou M."/>
            <person name="Chen W."/>
            <person name="Chen H."/>
            <person name="Wei G."/>
        </authorList>
    </citation>
    <scope>NUCLEOTIDE SEQUENCE [LARGE SCALE GENOMIC DNA]</scope>
    <source>
        <strain evidence="1 2">CCNWXJ12-2</strain>
    </source>
</reference>
<sequence>MAKSLEGETGDATIAVYGNSFGMLKEQEVGSKTADSKSALDR</sequence>
<dbReference type="EMBL" id="AHAM01000337">
    <property type="protein sequence ID" value="EHK52362.1"/>
    <property type="molecule type" value="Genomic_DNA"/>
</dbReference>
<organism evidence="1 2">
    <name type="scientific">Mesorhizobium alhagi CCNWXJ12-2</name>
    <dbReference type="NCBI Taxonomy" id="1107882"/>
    <lineage>
        <taxon>Bacteria</taxon>
        <taxon>Pseudomonadati</taxon>
        <taxon>Pseudomonadota</taxon>
        <taxon>Alphaproteobacteria</taxon>
        <taxon>Hyphomicrobiales</taxon>
        <taxon>Phyllobacteriaceae</taxon>
        <taxon>Allomesorhizobium</taxon>
    </lineage>
</organism>
<dbReference type="AlphaFoldDB" id="H0I3U7"/>
<proteinExistence type="predicted"/>
<gene>
    <name evidence="1" type="ORF">MAXJ12_35821</name>
</gene>